<evidence type="ECO:0000259" key="1">
    <source>
        <dbReference type="PROSITE" id="PS51186"/>
    </source>
</evidence>
<proteinExistence type="predicted"/>
<name>A0ABW0QYX4_9BACL</name>
<evidence type="ECO:0000313" key="2">
    <source>
        <dbReference type="EMBL" id="MFC5528807.1"/>
    </source>
</evidence>
<dbReference type="InterPro" id="IPR016181">
    <property type="entry name" value="Acyl_CoA_acyltransferase"/>
</dbReference>
<dbReference type="SUPFAM" id="SSF55729">
    <property type="entry name" value="Acyl-CoA N-acyltransferases (Nat)"/>
    <property type="match status" value="1"/>
</dbReference>
<dbReference type="PROSITE" id="PS51186">
    <property type="entry name" value="GNAT"/>
    <property type="match status" value="1"/>
</dbReference>
<keyword evidence="2" id="KW-0012">Acyltransferase</keyword>
<dbReference type="Pfam" id="PF00583">
    <property type="entry name" value="Acetyltransf_1"/>
    <property type="match status" value="1"/>
</dbReference>
<gene>
    <name evidence="2" type="ORF">ACFPQ4_04970</name>
</gene>
<reference evidence="3" key="1">
    <citation type="journal article" date="2019" name="Int. J. Syst. Evol. Microbiol.">
        <title>The Global Catalogue of Microorganisms (GCM) 10K type strain sequencing project: providing services to taxonomists for standard genome sequencing and annotation.</title>
        <authorList>
            <consortium name="The Broad Institute Genomics Platform"/>
            <consortium name="The Broad Institute Genome Sequencing Center for Infectious Disease"/>
            <person name="Wu L."/>
            <person name="Ma J."/>
        </authorList>
    </citation>
    <scope>NUCLEOTIDE SEQUENCE [LARGE SCALE GENOMIC DNA]</scope>
    <source>
        <strain evidence="3">CGMCC 1.18578</strain>
    </source>
</reference>
<dbReference type="GO" id="GO:0016746">
    <property type="term" value="F:acyltransferase activity"/>
    <property type="evidence" value="ECO:0007669"/>
    <property type="project" value="UniProtKB-KW"/>
</dbReference>
<dbReference type="InterPro" id="IPR000182">
    <property type="entry name" value="GNAT_dom"/>
</dbReference>
<protein>
    <submittedName>
        <fullName evidence="2">GNAT family N-acetyltransferase</fullName>
        <ecNumber evidence="2">2.3.1.-</ecNumber>
    </submittedName>
</protein>
<comment type="caution">
    <text evidence="2">The sequence shown here is derived from an EMBL/GenBank/DDBJ whole genome shotgun (WGS) entry which is preliminary data.</text>
</comment>
<dbReference type="EMBL" id="JBHSNC010000013">
    <property type="protein sequence ID" value="MFC5528807.1"/>
    <property type="molecule type" value="Genomic_DNA"/>
</dbReference>
<feature type="domain" description="N-acetyltransferase" evidence="1">
    <location>
        <begin position="126"/>
        <end position="258"/>
    </location>
</feature>
<evidence type="ECO:0000313" key="3">
    <source>
        <dbReference type="Proteomes" id="UP001596108"/>
    </source>
</evidence>
<accession>A0ABW0QYX4</accession>
<dbReference type="Gene3D" id="3.40.630.80">
    <property type="match status" value="1"/>
</dbReference>
<dbReference type="Gene3D" id="3.40.630.30">
    <property type="match status" value="1"/>
</dbReference>
<dbReference type="Proteomes" id="UP001596108">
    <property type="component" value="Unassembled WGS sequence"/>
</dbReference>
<dbReference type="InterPro" id="IPR040579">
    <property type="entry name" value="Acetyltransf_19"/>
</dbReference>
<organism evidence="2 3">
    <name type="scientific">Cohnella yongneupensis</name>
    <dbReference type="NCBI Taxonomy" id="425006"/>
    <lineage>
        <taxon>Bacteria</taxon>
        <taxon>Bacillati</taxon>
        <taxon>Bacillota</taxon>
        <taxon>Bacilli</taxon>
        <taxon>Bacillales</taxon>
        <taxon>Paenibacillaceae</taxon>
        <taxon>Cohnella</taxon>
    </lineage>
</organism>
<dbReference type="Pfam" id="PF18015">
    <property type="entry name" value="Acetyltransf_19"/>
    <property type="match status" value="1"/>
</dbReference>
<keyword evidence="3" id="KW-1185">Reference proteome</keyword>
<dbReference type="CDD" id="cd04301">
    <property type="entry name" value="NAT_SF"/>
    <property type="match status" value="1"/>
</dbReference>
<dbReference type="EC" id="2.3.1.-" evidence="2"/>
<sequence>MNFEPCLMDDVQQLMQDYLRGLSSPFDSFLEEHIVSSAFYRITEEPGEMGYFAIHENGLLTQFYIRHALQMHAQTLFDRVIEQYAVKSLFIPTGDELFVSLALDKSYVVNKQAYFFQDSGTYTSGSRVRDNETFRLAVLDDLEQIQRVCGDFLDAYERRITSGELFVYYREADLLGIGIAERSKLLPGLASIGMFANEAFRRQGVGTTIIEALRQWCAQHGIRPISGCWYYNDGSKKTLEKAGMVSRTRLLNITTHLG</sequence>
<keyword evidence="2" id="KW-0808">Transferase</keyword>